<evidence type="ECO:0000313" key="5">
    <source>
        <dbReference type="Proteomes" id="UP000275256"/>
    </source>
</evidence>
<comment type="caution">
    <text evidence="4">The sequence shown here is derived from an EMBL/GenBank/DDBJ whole genome shotgun (WGS) entry which is preliminary data.</text>
</comment>
<evidence type="ECO:0000256" key="2">
    <source>
        <dbReference type="SAM" id="Phobius"/>
    </source>
</evidence>
<feature type="region of interest" description="Disordered" evidence="1">
    <location>
        <begin position="67"/>
        <end position="126"/>
    </location>
</feature>
<feature type="domain" description="DUF2510" evidence="3">
    <location>
        <begin position="4"/>
        <end position="37"/>
    </location>
</feature>
<dbReference type="Proteomes" id="UP000275256">
    <property type="component" value="Unassembled WGS sequence"/>
</dbReference>
<feature type="compositionally biased region" description="Basic and acidic residues" evidence="1">
    <location>
        <begin position="111"/>
        <end position="123"/>
    </location>
</feature>
<proteinExistence type="predicted"/>
<dbReference type="InterPro" id="IPR018929">
    <property type="entry name" value="DUF2510"/>
</dbReference>
<dbReference type="AlphaFoldDB" id="A0A3M0G3Q9"/>
<dbReference type="Pfam" id="PF10708">
    <property type="entry name" value="DUF2510"/>
    <property type="match status" value="1"/>
</dbReference>
<evidence type="ECO:0000259" key="3">
    <source>
        <dbReference type="Pfam" id="PF10708"/>
    </source>
</evidence>
<feature type="transmembrane region" description="Helical" evidence="2">
    <location>
        <begin position="42"/>
        <end position="61"/>
    </location>
</feature>
<keyword evidence="5" id="KW-1185">Reference proteome</keyword>
<reference evidence="4 5" key="1">
    <citation type="submission" date="2018-10" db="EMBL/GenBank/DDBJ databases">
        <title>Tessaracoccus antarcticuss sp. nov., isolated from sediment.</title>
        <authorList>
            <person name="Zhou L.Y."/>
            <person name="Du Z.J."/>
        </authorList>
    </citation>
    <scope>NUCLEOTIDE SEQUENCE [LARGE SCALE GENOMIC DNA]</scope>
    <source>
        <strain evidence="4 5">JDX10</strain>
    </source>
</reference>
<protein>
    <submittedName>
        <fullName evidence="4">DUF2510 domain-containing protein</fullName>
    </submittedName>
</protein>
<keyword evidence="2" id="KW-0472">Membrane</keyword>
<evidence type="ECO:0000313" key="4">
    <source>
        <dbReference type="EMBL" id="RMB59591.1"/>
    </source>
</evidence>
<dbReference type="RefSeq" id="WP_121901070.1">
    <property type="nucleotide sequence ID" value="NZ_REFW01000002.1"/>
</dbReference>
<name>A0A3M0G3Q9_9ACTN</name>
<gene>
    <name evidence="4" type="ORF">EAX62_07315</name>
</gene>
<dbReference type="EMBL" id="REFW01000002">
    <property type="protein sequence ID" value="RMB59591.1"/>
    <property type="molecule type" value="Genomic_DNA"/>
</dbReference>
<organism evidence="4 5">
    <name type="scientific">Tessaracoccus antarcticus</name>
    <dbReference type="NCBI Taxonomy" id="2479848"/>
    <lineage>
        <taxon>Bacteria</taxon>
        <taxon>Bacillati</taxon>
        <taxon>Actinomycetota</taxon>
        <taxon>Actinomycetes</taxon>
        <taxon>Propionibacteriales</taxon>
        <taxon>Propionibacteriaceae</taxon>
        <taxon>Tessaracoccus</taxon>
    </lineage>
</organism>
<keyword evidence="2" id="KW-0812">Transmembrane</keyword>
<feature type="compositionally biased region" description="Polar residues" evidence="1">
    <location>
        <begin position="67"/>
        <end position="84"/>
    </location>
</feature>
<evidence type="ECO:0000256" key="1">
    <source>
        <dbReference type="SAM" id="MobiDB-lite"/>
    </source>
</evidence>
<sequence>MSAPGWYPDPSHPGSGLRYWDGGAWSQQTTAGAAPPPSKRPWLWFVIAMGVIAVVVAVFILRPGGLTTTAEDTNSARPTGSQWNEVPPTETPSPPEETGSGETIDCPQNSFDDRSEVSSDGRMHGGGLSFEAPKGWEARPVYMPWMYDHNSTIRPITSSWMSNLSAGEVLRSEGFTDPRSTATQLMGCLASSGLYMGFTGREDLTDASFRLDGHGGWRITADVHVENQGSIKGDVVDVIVVDLGDADKFAVFISCATIDDEKNLAEVARATDSLRVD</sequence>
<accession>A0A3M0G3Q9</accession>
<keyword evidence="2" id="KW-1133">Transmembrane helix</keyword>
<dbReference type="OrthoDB" id="5065474at2"/>